<sequence>MPQSHPSPETATDYHTPSDHICTCTFVPPPPKPSFGKLFPRDQGAKNDISVGLCAFALISVPLVLTFHTLAPLKNFYYWLADSQWSVELMVCQPSSLTLSHLESRLMTLSRPSEHVRLTQHYSAVMKRFPKTDRGGAVVRLLTSRLGEPVSIPGGVATGFSRGGIVLVGGFSQRSPISHALTFRRCSILTSITLISSQDLDVKSRRDLLTLSFRAAPECKGGGKRDIPEKTRRPAASSGMIPICENPGVTSPGIELGSPRREAICKKTKWEIPKLRQSFREITLSLEGIDLYSLDSTRLVANELSGAVQSNELTPAGHRKLTVLAKCVVSSSGWSRGAYNVSVVSSGILHSHGEVTNTEWSRSLVPSTPAAHASDVTELAIEIIEYLPPIVTANFLEAPLKFYFQVVPPPHANQPEASRKVSTVGQPISSEATTLVNIAVQFPGTYGIANDSQGGVVQ</sequence>
<keyword evidence="2" id="KW-0812">Transmembrane</keyword>
<accession>A0ABQ9H2C6</accession>
<evidence type="ECO:0000313" key="3">
    <source>
        <dbReference type="EMBL" id="KAJ8878333.1"/>
    </source>
</evidence>
<comment type="caution">
    <text evidence="3">The sequence shown here is derived from an EMBL/GenBank/DDBJ whole genome shotgun (WGS) entry which is preliminary data.</text>
</comment>
<evidence type="ECO:0000256" key="1">
    <source>
        <dbReference type="SAM" id="MobiDB-lite"/>
    </source>
</evidence>
<dbReference type="EMBL" id="JARBHB010000007">
    <property type="protein sequence ID" value="KAJ8878333.1"/>
    <property type="molecule type" value="Genomic_DNA"/>
</dbReference>
<feature type="region of interest" description="Disordered" evidence="1">
    <location>
        <begin position="220"/>
        <end position="242"/>
    </location>
</feature>
<evidence type="ECO:0000313" key="4">
    <source>
        <dbReference type="Proteomes" id="UP001159363"/>
    </source>
</evidence>
<feature type="compositionally biased region" description="Basic and acidic residues" evidence="1">
    <location>
        <begin position="221"/>
        <end position="232"/>
    </location>
</feature>
<evidence type="ECO:0000256" key="2">
    <source>
        <dbReference type="SAM" id="Phobius"/>
    </source>
</evidence>
<name>A0ABQ9H2C6_9NEOP</name>
<keyword evidence="4" id="KW-1185">Reference proteome</keyword>
<organism evidence="3 4">
    <name type="scientific">Dryococelus australis</name>
    <dbReference type="NCBI Taxonomy" id="614101"/>
    <lineage>
        <taxon>Eukaryota</taxon>
        <taxon>Metazoa</taxon>
        <taxon>Ecdysozoa</taxon>
        <taxon>Arthropoda</taxon>
        <taxon>Hexapoda</taxon>
        <taxon>Insecta</taxon>
        <taxon>Pterygota</taxon>
        <taxon>Neoptera</taxon>
        <taxon>Polyneoptera</taxon>
        <taxon>Phasmatodea</taxon>
        <taxon>Verophasmatodea</taxon>
        <taxon>Anareolatae</taxon>
        <taxon>Phasmatidae</taxon>
        <taxon>Eurycanthinae</taxon>
        <taxon>Dryococelus</taxon>
    </lineage>
</organism>
<keyword evidence="2" id="KW-0472">Membrane</keyword>
<feature type="transmembrane region" description="Helical" evidence="2">
    <location>
        <begin position="49"/>
        <end position="70"/>
    </location>
</feature>
<proteinExistence type="predicted"/>
<gene>
    <name evidence="3" type="ORF">PR048_018910</name>
</gene>
<protein>
    <submittedName>
        <fullName evidence="3">Uncharacterized protein</fullName>
    </submittedName>
</protein>
<reference evidence="3 4" key="1">
    <citation type="submission" date="2023-02" db="EMBL/GenBank/DDBJ databases">
        <title>LHISI_Scaffold_Assembly.</title>
        <authorList>
            <person name="Stuart O.P."/>
            <person name="Cleave R."/>
            <person name="Magrath M.J.L."/>
            <person name="Mikheyev A.S."/>
        </authorList>
    </citation>
    <scope>NUCLEOTIDE SEQUENCE [LARGE SCALE GENOMIC DNA]</scope>
    <source>
        <strain evidence="3">Daus_M_001</strain>
        <tissue evidence="3">Leg muscle</tissue>
    </source>
</reference>
<dbReference type="Proteomes" id="UP001159363">
    <property type="component" value="Chromosome 6"/>
</dbReference>
<keyword evidence="2" id="KW-1133">Transmembrane helix</keyword>